<dbReference type="OrthoDB" id="5950040at2759"/>
<keyword evidence="3 9" id="KW-0812">Transmembrane</keyword>
<evidence type="ECO:0000256" key="5">
    <source>
        <dbReference type="ARBA" id="ARBA00023040"/>
    </source>
</evidence>
<dbReference type="PROSITE" id="PS50262">
    <property type="entry name" value="G_PROTEIN_RECEP_F1_2"/>
    <property type="match status" value="1"/>
</dbReference>
<protein>
    <submittedName>
        <fullName evidence="11">Rhodopsin, GQ-coupled</fullName>
    </submittedName>
</protein>
<dbReference type="SUPFAM" id="SSF81321">
    <property type="entry name" value="Family A G protein-coupled receptor-like"/>
    <property type="match status" value="1"/>
</dbReference>
<dbReference type="EMBL" id="JAIZAY010000011">
    <property type="protein sequence ID" value="KAJ8032755.1"/>
    <property type="molecule type" value="Genomic_DNA"/>
</dbReference>
<evidence type="ECO:0000313" key="11">
    <source>
        <dbReference type="EMBL" id="KAJ8032755.1"/>
    </source>
</evidence>
<keyword evidence="5" id="KW-0297">G-protein coupled receptor</keyword>
<evidence type="ECO:0000256" key="1">
    <source>
        <dbReference type="ARBA" id="ARBA00004651"/>
    </source>
</evidence>
<keyword evidence="7" id="KW-0675">Receptor</keyword>
<name>A0A9Q1BU06_HOLLE</name>
<reference evidence="11" key="1">
    <citation type="submission" date="2021-10" db="EMBL/GenBank/DDBJ databases">
        <title>Tropical sea cucumber genome reveals ecological adaptation and Cuvierian tubules defense mechanism.</title>
        <authorList>
            <person name="Chen T."/>
        </authorList>
    </citation>
    <scope>NUCLEOTIDE SEQUENCE</scope>
    <source>
        <strain evidence="11">Nanhai2018</strain>
        <tissue evidence="11">Muscle</tissue>
    </source>
</reference>
<keyword evidence="4 9" id="KW-1133">Transmembrane helix</keyword>
<feature type="transmembrane region" description="Helical" evidence="9">
    <location>
        <begin position="20"/>
        <end position="46"/>
    </location>
</feature>
<dbReference type="PRINTS" id="PR00237">
    <property type="entry name" value="GPCRRHODOPSN"/>
</dbReference>
<keyword evidence="12" id="KW-1185">Reference proteome</keyword>
<evidence type="ECO:0000256" key="8">
    <source>
        <dbReference type="ARBA" id="ARBA00023224"/>
    </source>
</evidence>
<dbReference type="InterPro" id="IPR000276">
    <property type="entry name" value="GPCR_Rhodpsn"/>
</dbReference>
<dbReference type="Gene3D" id="1.20.1070.10">
    <property type="entry name" value="Rhodopsin 7-helix transmembrane proteins"/>
    <property type="match status" value="1"/>
</dbReference>
<evidence type="ECO:0000256" key="6">
    <source>
        <dbReference type="ARBA" id="ARBA00023136"/>
    </source>
</evidence>
<evidence type="ECO:0000256" key="3">
    <source>
        <dbReference type="ARBA" id="ARBA00022692"/>
    </source>
</evidence>
<feature type="transmembrane region" description="Helical" evidence="9">
    <location>
        <begin position="268"/>
        <end position="290"/>
    </location>
</feature>
<comment type="subcellular location">
    <subcellularLocation>
        <location evidence="1">Cell membrane</location>
        <topology evidence="1">Multi-pass membrane protein</topology>
    </subcellularLocation>
</comment>
<dbReference type="AlphaFoldDB" id="A0A9Q1BU06"/>
<evidence type="ECO:0000259" key="10">
    <source>
        <dbReference type="PROSITE" id="PS50262"/>
    </source>
</evidence>
<accession>A0A9Q1BU06</accession>
<sequence>MNASDIFPVNETSPTRDRDFFIIGGLYIFITLSGIIGNTIVILAVVFSKALRTACNVFIVNLAVADLLTCLVLPLYVLAFWTDYRPYLDKVCFAALSVSYTTIGCSIYTLASISVIRYFLIVSPSKNYYTAVTKPGVFVVWISLVWIIPIFVTLFPPVVFDIGELAFDAKPHACQPHTRHPRTDLYNSLIVYAYYPVPLVILLLAYSGILVQVMRHRRPMSNQITTPSTSSPQRLFSIFFSVDSNPSNLGHRRPSRSRLAMQLKITRNMFIIFLAFIVCLTPHAVCHILHCKRAKFYAKAFVLFNSMVNPLLYGISHPQFRKAFADALRST</sequence>
<feature type="transmembrane region" description="Helical" evidence="9">
    <location>
        <begin position="137"/>
        <end position="160"/>
    </location>
</feature>
<keyword evidence="8" id="KW-0807">Transducer</keyword>
<feature type="domain" description="G-protein coupled receptors family 1 profile" evidence="10">
    <location>
        <begin position="37"/>
        <end position="313"/>
    </location>
</feature>
<dbReference type="Proteomes" id="UP001152320">
    <property type="component" value="Chromosome 11"/>
</dbReference>
<dbReference type="PANTHER" id="PTHR24228:SF72">
    <property type="entry name" value="G-PROTEIN COUPLED RECEPTORS FAMILY 1 PROFILE DOMAIN-CONTAINING PROTEIN"/>
    <property type="match status" value="1"/>
</dbReference>
<feature type="transmembrane region" description="Helical" evidence="9">
    <location>
        <begin position="58"/>
        <end position="81"/>
    </location>
</feature>
<evidence type="ECO:0000313" key="12">
    <source>
        <dbReference type="Proteomes" id="UP001152320"/>
    </source>
</evidence>
<keyword evidence="2" id="KW-1003">Cell membrane</keyword>
<evidence type="ECO:0000256" key="4">
    <source>
        <dbReference type="ARBA" id="ARBA00022989"/>
    </source>
</evidence>
<dbReference type="InterPro" id="IPR017452">
    <property type="entry name" value="GPCR_Rhodpsn_7TM"/>
</dbReference>
<gene>
    <name evidence="11" type="ORF">HOLleu_22792</name>
</gene>
<evidence type="ECO:0000256" key="9">
    <source>
        <dbReference type="SAM" id="Phobius"/>
    </source>
</evidence>
<keyword evidence="6 9" id="KW-0472">Membrane</keyword>
<dbReference type="Pfam" id="PF00001">
    <property type="entry name" value="7tm_1"/>
    <property type="match status" value="1"/>
</dbReference>
<proteinExistence type="predicted"/>
<dbReference type="PANTHER" id="PTHR24228">
    <property type="entry name" value="B2 BRADYKININ RECEPTOR/ANGIOTENSIN II RECEPTOR"/>
    <property type="match status" value="1"/>
</dbReference>
<feature type="transmembrane region" description="Helical" evidence="9">
    <location>
        <begin position="189"/>
        <end position="211"/>
    </location>
</feature>
<organism evidence="11 12">
    <name type="scientific">Holothuria leucospilota</name>
    <name type="common">Black long sea cucumber</name>
    <name type="synonym">Mertensiothuria leucospilota</name>
    <dbReference type="NCBI Taxonomy" id="206669"/>
    <lineage>
        <taxon>Eukaryota</taxon>
        <taxon>Metazoa</taxon>
        <taxon>Echinodermata</taxon>
        <taxon>Eleutherozoa</taxon>
        <taxon>Echinozoa</taxon>
        <taxon>Holothuroidea</taxon>
        <taxon>Aspidochirotacea</taxon>
        <taxon>Aspidochirotida</taxon>
        <taxon>Holothuriidae</taxon>
        <taxon>Holothuria</taxon>
    </lineage>
</organism>
<dbReference type="GO" id="GO:0004930">
    <property type="term" value="F:G protein-coupled receptor activity"/>
    <property type="evidence" value="ECO:0007669"/>
    <property type="project" value="UniProtKB-KW"/>
</dbReference>
<evidence type="ECO:0000256" key="2">
    <source>
        <dbReference type="ARBA" id="ARBA00022475"/>
    </source>
</evidence>
<dbReference type="GO" id="GO:0005886">
    <property type="term" value="C:plasma membrane"/>
    <property type="evidence" value="ECO:0007669"/>
    <property type="project" value="UniProtKB-SubCell"/>
</dbReference>
<dbReference type="CDD" id="cd00637">
    <property type="entry name" value="7tm_classA_rhodopsin-like"/>
    <property type="match status" value="1"/>
</dbReference>
<feature type="transmembrane region" description="Helical" evidence="9">
    <location>
        <begin position="93"/>
        <end position="116"/>
    </location>
</feature>
<comment type="caution">
    <text evidence="11">The sequence shown here is derived from an EMBL/GenBank/DDBJ whole genome shotgun (WGS) entry which is preliminary data.</text>
</comment>
<evidence type="ECO:0000256" key="7">
    <source>
        <dbReference type="ARBA" id="ARBA00023170"/>
    </source>
</evidence>